<protein>
    <submittedName>
        <fullName evidence="1">Uncharacterized protein</fullName>
    </submittedName>
</protein>
<sequence length="122" mass="14137">MFCIGKYYITNILLHKMQTTNATNATPTRQAPVARYGRYCLSHDCGHDHDRRLSPGLDYRKPEMLRPSPNPAGALTLFSSGRKCRQPQIIRDFRTKAQGRDQWGTNHLPQKVSVFRKRYWSS</sequence>
<evidence type="ECO:0000313" key="1">
    <source>
        <dbReference type="EMBL" id="GFR57365.1"/>
    </source>
</evidence>
<gene>
    <name evidence="1" type="ORF">ElyMa_003454800</name>
</gene>
<comment type="caution">
    <text evidence="1">The sequence shown here is derived from an EMBL/GenBank/DDBJ whole genome shotgun (WGS) entry which is preliminary data.</text>
</comment>
<proteinExistence type="predicted"/>
<organism evidence="1 2">
    <name type="scientific">Elysia marginata</name>
    <dbReference type="NCBI Taxonomy" id="1093978"/>
    <lineage>
        <taxon>Eukaryota</taxon>
        <taxon>Metazoa</taxon>
        <taxon>Spiralia</taxon>
        <taxon>Lophotrochozoa</taxon>
        <taxon>Mollusca</taxon>
        <taxon>Gastropoda</taxon>
        <taxon>Heterobranchia</taxon>
        <taxon>Euthyneura</taxon>
        <taxon>Panpulmonata</taxon>
        <taxon>Sacoglossa</taxon>
        <taxon>Placobranchoidea</taxon>
        <taxon>Plakobranchidae</taxon>
        <taxon>Elysia</taxon>
    </lineage>
</organism>
<evidence type="ECO:0000313" key="2">
    <source>
        <dbReference type="Proteomes" id="UP000762676"/>
    </source>
</evidence>
<reference evidence="1 2" key="1">
    <citation type="journal article" date="2021" name="Elife">
        <title>Chloroplast acquisition without the gene transfer in kleptoplastic sea slugs, Plakobranchus ocellatus.</title>
        <authorList>
            <person name="Maeda T."/>
            <person name="Takahashi S."/>
            <person name="Yoshida T."/>
            <person name="Shimamura S."/>
            <person name="Takaki Y."/>
            <person name="Nagai Y."/>
            <person name="Toyoda A."/>
            <person name="Suzuki Y."/>
            <person name="Arimoto A."/>
            <person name="Ishii H."/>
            <person name="Satoh N."/>
            <person name="Nishiyama T."/>
            <person name="Hasebe M."/>
            <person name="Maruyama T."/>
            <person name="Minagawa J."/>
            <person name="Obokata J."/>
            <person name="Shigenobu S."/>
        </authorList>
    </citation>
    <scope>NUCLEOTIDE SEQUENCE [LARGE SCALE GENOMIC DNA]</scope>
</reference>
<accession>A0AAV4E8T3</accession>
<name>A0AAV4E8T3_9GAST</name>
<dbReference type="AlphaFoldDB" id="A0AAV4E8T3"/>
<dbReference type="EMBL" id="BMAT01007083">
    <property type="protein sequence ID" value="GFR57365.1"/>
    <property type="molecule type" value="Genomic_DNA"/>
</dbReference>
<keyword evidence="2" id="KW-1185">Reference proteome</keyword>
<dbReference type="Proteomes" id="UP000762676">
    <property type="component" value="Unassembled WGS sequence"/>
</dbReference>